<proteinExistence type="predicted"/>
<reference evidence="1 2" key="1">
    <citation type="submission" date="2018-03" db="EMBL/GenBank/DDBJ databases">
        <authorList>
            <person name="Keele B.F."/>
        </authorList>
    </citation>
    <scope>NUCLEOTIDE SEQUENCE [LARGE SCALE GENOMIC DNA]</scope>
    <source>
        <strain evidence="1 2">YL28-9</strain>
    </source>
</reference>
<dbReference type="OrthoDB" id="1493972at2"/>
<evidence type="ECO:0000313" key="1">
    <source>
        <dbReference type="EMBL" id="PST84324.1"/>
    </source>
</evidence>
<dbReference type="Proteomes" id="UP000240912">
    <property type="component" value="Unassembled WGS sequence"/>
</dbReference>
<dbReference type="EMBL" id="PYLS01000004">
    <property type="protein sequence ID" value="PST84324.1"/>
    <property type="molecule type" value="Genomic_DNA"/>
</dbReference>
<dbReference type="Gene3D" id="2.40.128.490">
    <property type="entry name" value="Uncharacterised protein PF14869, DUF4488"/>
    <property type="match status" value="1"/>
</dbReference>
<evidence type="ECO:0000313" key="2">
    <source>
        <dbReference type="Proteomes" id="UP000240912"/>
    </source>
</evidence>
<sequence length="148" mass="16134">MRKLILPFVAAALSAASCTKTSEKAGIQGTWQLLSAKTITGKDTLATFPVAGQEMIKVINASHFAFFRHDTSRGKGSSAVYDSGAGTYSLNGSTYQEKLNYCSARDWEGHSFSFQVRLSADSLVQTGTEKIDSLGIDRQIIEVYQRVK</sequence>
<comment type="caution">
    <text evidence="1">The sequence shown here is derived from an EMBL/GenBank/DDBJ whole genome shotgun (WGS) entry which is preliminary data.</text>
</comment>
<protein>
    <recommendedName>
        <fullName evidence="3">Lipocalin-like domain-containing protein</fullName>
    </recommendedName>
</protein>
<accession>A0A2T3HPF2</accession>
<organism evidence="1 2">
    <name type="scientific">Pedobacter yulinensis</name>
    <dbReference type="NCBI Taxonomy" id="2126353"/>
    <lineage>
        <taxon>Bacteria</taxon>
        <taxon>Pseudomonadati</taxon>
        <taxon>Bacteroidota</taxon>
        <taxon>Sphingobacteriia</taxon>
        <taxon>Sphingobacteriales</taxon>
        <taxon>Sphingobacteriaceae</taxon>
        <taxon>Pedobacter</taxon>
    </lineage>
</organism>
<keyword evidence="2" id="KW-1185">Reference proteome</keyword>
<name>A0A2T3HPF2_9SPHI</name>
<dbReference type="PROSITE" id="PS51257">
    <property type="entry name" value="PROKAR_LIPOPROTEIN"/>
    <property type="match status" value="1"/>
</dbReference>
<dbReference type="AlphaFoldDB" id="A0A2T3HPF2"/>
<evidence type="ECO:0008006" key="3">
    <source>
        <dbReference type="Google" id="ProtNLM"/>
    </source>
</evidence>
<gene>
    <name evidence="1" type="ORF">C7T94_06305</name>
</gene>
<dbReference type="RefSeq" id="WP_107214423.1">
    <property type="nucleotide sequence ID" value="NZ_KZ686268.1"/>
</dbReference>